<dbReference type="PROSITE" id="PS01186">
    <property type="entry name" value="EGF_2"/>
    <property type="match status" value="6"/>
</dbReference>
<organism evidence="9 10">
    <name type="scientific">Strongylocentrotus purpuratus</name>
    <name type="common">Purple sea urchin</name>
    <dbReference type="NCBI Taxonomy" id="7668"/>
    <lineage>
        <taxon>Eukaryota</taxon>
        <taxon>Metazoa</taxon>
        <taxon>Echinodermata</taxon>
        <taxon>Eleutherozoa</taxon>
        <taxon>Echinozoa</taxon>
        <taxon>Echinoidea</taxon>
        <taxon>Euechinoidea</taxon>
        <taxon>Echinacea</taxon>
        <taxon>Camarodonta</taxon>
        <taxon>Echinidea</taxon>
        <taxon>Strongylocentrotidae</taxon>
        <taxon>Strongylocentrotus</taxon>
    </lineage>
</organism>
<keyword evidence="7" id="KW-1133">Transmembrane helix</keyword>
<feature type="disulfide bond" evidence="6">
    <location>
        <begin position="278"/>
        <end position="287"/>
    </location>
</feature>
<feature type="domain" description="EGF-like" evidence="8">
    <location>
        <begin position="255"/>
        <end position="288"/>
    </location>
</feature>
<protein>
    <recommendedName>
        <fullName evidence="8">EGF-like domain-containing protein</fullName>
    </recommendedName>
</protein>
<keyword evidence="4 6" id="KW-1015">Disulfide bond</keyword>
<dbReference type="FunFam" id="2.10.25.10:FF:000520">
    <property type="entry name" value="Predicted protein"/>
    <property type="match status" value="1"/>
</dbReference>
<keyword evidence="7" id="KW-0812">Transmembrane</keyword>
<evidence type="ECO:0000256" key="5">
    <source>
        <dbReference type="ARBA" id="ARBA00023180"/>
    </source>
</evidence>
<feature type="domain" description="EGF-like" evidence="8">
    <location>
        <begin position="218"/>
        <end position="254"/>
    </location>
</feature>
<reference evidence="9" key="2">
    <citation type="submission" date="2021-01" db="UniProtKB">
        <authorList>
            <consortium name="EnsemblMetazoa"/>
        </authorList>
    </citation>
    <scope>IDENTIFICATION</scope>
</reference>
<keyword evidence="10" id="KW-1185">Reference proteome</keyword>
<dbReference type="PROSITE" id="PS50026">
    <property type="entry name" value="EGF_3"/>
    <property type="match status" value="7"/>
</dbReference>
<dbReference type="PROSITE" id="PS00022">
    <property type="entry name" value="EGF_1"/>
    <property type="match status" value="6"/>
</dbReference>
<dbReference type="InterPro" id="IPR013032">
    <property type="entry name" value="EGF-like_CS"/>
</dbReference>
<dbReference type="FunFam" id="2.10.25.10:FF:000122">
    <property type="entry name" value="Protein crumbs homolog 2"/>
    <property type="match status" value="2"/>
</dbReference>
<feature type="domain" description="EGF-like" evidence="8">
    <location>
        <begin position="70"/>
        <end position="106"/>
    </location>
</feature>
<dbReference type="CDD" id="cd00054">
    <property type="entry name" value="EGF_CA"/>
    <property type="match status" value="5"/>
</dbReference>
<dbReference type="GO" id="GO:0048666">
    <property type="term" value="P:neuron development"/>
    <property type="evidence" value="ECO:0007669"/>
    <property type="project" value="UniProtKB-ARBA"/>
</dbReference>
<dbReference type="SMART" id="SM00181">
    <property type="entry name" value="EGF"/>
    <property type="match status" value="7"/>
</dbReference>
<dbReference type="Proteomes" id="UP000007110">
    <property type="component" value="Unassembled WGS sequence"/>
</dbReference>
<dbReference type="AlphaFoldDB" id="A0A7M7P3J5"/>
<evidence type="ECO:0000256" key="4">
    <source>
        <dbReference type="ARBA" id="ARBA00023157"/>
    </source>
</evidence>
<feature type="disulfide bond" evidence="6">
    <location>
        <begin position="206"/>
        <end position="215"/>
    </location>
</feature>
<feature type="domain" description="EGF-like" evidence="8">
    <location>
        <begin position="27"/>
        <end position="69"/>
    </location>
</feature>
<dbReference type="GO" id="GO:0005509">
    <property type="term" value="F:calcium ion binding"/>
    <property type="evidence" value="ECO:0007669"/>
    <property type="project" value="InterPro"/>
</dbReference>
<dbReference type="SMART" id="SM00179">
    <property type="entry name" value="EGF_CA"/>
    <property type="match status" value="5"/>
</dbReference>
<dbReference type="InterPro" id="IPR051022">
    <property type="entry name" value="Notch_Cell-Fate_Det"/>
</dbReference>
<dbReference type="PROSITE" id="PS01187">
    <property type="entry name" value="EGF_CA"/>
    <property type="match status" value="1"/>
</dbReference>
<dbReference type="PROSITE" id="PS00010">
    <property type="entry name" value="ASX_HYDROXYL"/>
    <property type="match status" value="5"/>
</dbReference>
<evidence type="ECO:0000313" key="10">
    <source>
        <dbReference type="Proteomes" id="UP000007110"/>
    </source>
</evidence>
<dbReference type="Pfam" id="PF00008">
    <property type="entry name" value="EGF"/>
    <property type="match status" value="3"/>
</dbReference>
<feature type="disulfide bond" evidence="6">
    <location>
        <begin position="96"/>
        <end position="105"/>
    </location>
</feature>
<dbReference type="FunFam" id="2.10.25.10:FF:000230">
    <property type="entry name" value="Delta-like protein"/>
    <property type="match status" value="1"/>
</dbReference>
<keyword evidence="2" id="KW-0732">Signal</keyword>
<feature type="domain" description="EGF-like" evidence="8">
    <location>
        <begin position="183"/>
        <end position="216"/>
    </location>
</feature>
<feature type="transmembrane region" description="Helical" evidence="7">
    <location>
        <begin position="297"/>
        <end position="322"/>
    </location>
</feature>
<dbReference type="InterPro" id="IPR001881">
    <property type="entry name" value="EGF-like_Ca-bd_dom"/>
</dbReference>
<accession>A0A7M7P3J5</accession>
<dbReference type="PANTHER" id="PTHR24049">
    <property type="entry name" value="CRUMBS FAMILY MEMBER"/>
    <property type="match status" value="1"/>
</dbReference>
<feature type="disulfide bond" evidence="6">
    <location>
        <begin position="244"/>
        <end position="253"/>
    </location>
</feature>
<dbReference type="PANTHER" id="PTHR24049:SF22">
    <property type="entry name" value="DROSOPHILA CRUMBS HOMOLOG"/>
    <property type="match status" value="1"/>
</dbReference>
<dbReference type="InterPro" id="IPR000742">
    <property type="entry name" value="EGF"/>
</dbReference>
<dbReference type="KEGG" id="spu:105440436"/>
<dbReference type="GeneID" id="105440436"/>
<dbReference type="OrthoDB" id="283575at2759"/>
<dbReference type="Pfam" id="PF12661">
    <property type="entry name" value="hEGF"/>
    <property type="match status" value="1"/>
</dbReference>
<sequence length="396" mass="41991">MAVKGLCLQTSYNQRENRENSSRARPYVDECVNSSPCDSANGMCENSGGSYVCSCNSGYELDGDGSACNDIDECASAPCLHGGRCADEVNSYTCTCADGYTGTRCETDIDECALEPCMHGGTCTDGVNSYTCACVLGYTGSSCETDIDECASNPCMNGGSCADEVNYFTCACVNGSIGTLCGTTECGDGTVCHNGGSCTNPGPCDCVTGFNGTMCETDIDYCSTTPCMNGGICIDEVNNFTCNCAAGYKGDTCQTVLCDLSNCQNGGTCTPFGQPCNCPPGFTGDLCENAPQGLSNGAIIVLALGIFGFVLVFLSLVCFVFVQGFRRNQAMKPMLAEAQYDYSICRNRGVYVNESLKGSRDYESIQERRYAVGQALDRLRETNALNNSVDQFLVHY</sequence>
<evidence type="ECO:0000256" key="3">
    <source>
        <dbReference type="ARBA" id="ARBA00022737"/>
    </source>
</evidence>
<dbReference type="GO" id="GO:0005886">
    <property type="term" value="C:plasma membrane"/>
    <property type="evidence" value="ECO:0007669"/>
    <property type="project" value="UniProtKB-ARBA"/>
</dbReference>
<dbReference type="InParanoid" id="A0A7M7P3J5"/>
<evidence type="ECO:0000256" key="1">
    <source>
        <dbReference type="ARBA" id="ARBA00022536"/>
    </source>
</evidence>
<dbReference type="Gene3D" id="2.10.25.10">
    <property type="entry name" value="Laminin"/>
    <property type="match status" value="7"/>
</dbReference>
<keyword evidence="1 6" id="KW-0245">EGF-like domain</keyword>
<proteinExistence type="predicted"/>
<evidence type="ECO:0000256" key="2">
    <source>
        <dbReference type="ARBA" id="ARBA00022729"/>
    </source>
</evidence>
<dbReference type="Pfam" id="PF12662">
    <property type="entry name" value="cEGF"/>
    <property type="match status" value="1"/>
</dbReference>
<dbReference type="GO" id="GO:0005112">
    <property type="term" value="F:Notch binding"/>
    <property type="evidence" value="ECO:0000318"/>
    <property type="project" value="GO_Central"/>
</dbReference>
<dbReference type="RefSeq" id="XP_030845303.1">
    <property type="nucleotide sequence ID" value="XM_030989443.1"/>
</dbReference>
<evidence type="ECO:0000256" key="7">
    <source>
        <dbReference type="SAM" id="Phobius"/>
    </source>
</evidence>
<feature type="disulfide bond" evidence="6">
    <location>
        <begin position="172"/>
        <end position="181"/>
    </location>
</feature>
<keyword evidence="3" id="KW-0677">Repeat</keyword>
<dbReference type="InterPro" id="IPR000152">
    <property type="entry name" value="EGF-type_Asp/Asn_hydroxyl_site"/>
</dbReference>
<dbReference type="InterPro" id="IPR026823">
    <property type="entry name" value="cEGF"/>
</dbReference>
<dbReference type="InterPro" id="IPR018097">
    <property type="entry name" value="EGF_Ca-bd_CS"/>
</dbReference>
<reference evidence="10" key="1">
    <citation type="submission" date="2015-02" db="EMBL/GenBank/DDBJ databases">
        <title>Genome sequencing for Strongylocentrotus purpuratus.</title>
        <authorList>
            <person name="Murali S."/>
            <person name="Liu Y."/>
            <person name="Vee V."/>
            <person name="English A."/>
            <person name="Wang M."/>
            <person name="Skinner E."/>
            <person name="Han Y."/>
            <person name="Muzny D.M."/>
            <person name="Worley K.C."/>
            <person name="Gibbs R.A."/>
        </authorList>
    </citation>
    <scope>NUCLEOTIDE SEQUENCE</scope>
</reference>
<dbReference type="EnsemblMetazoa" id="XM_030989443">
    <property type="protein sequence ID" value="XP_030845303"/>
    <property type="gene ID" value="LOC105440436"/>
</dbReference>
<comment type="caution">
    <text evidence="6">Lacks conserved residue(s) required for the propagation of feature annotation.</text>
</comment>
<feature type="domain" description="EGF-like" evidence="8">
    <location>
        <begin position="146"/>
        <end position="182"/>
    </location>
</feature>
<feature type="domain" description="EGF-like" evidence="8">
    <location>
        <begin position="108"/>
        <end position="144"/>
    </location>
</feature>
<evidence type="ECO:0000256" key="6">
    <source>
        <dbReference type="PROSITE-ProRule" id="PRU00076"/>
    </source>
</evidence>
<dbReference type="GO" id="GO:0000902">
    <property type="term" value="P:cell morphogenesis"/>
    <property type="evidence" value="ECO:0007669"/>
    <property type="project" value="UniProtKB-ARBA"/>
</dbReference>
<keyword evidence="5" id="KW-0325">Glycoprotein</keyword>
<keyword evidence="7" id="KW-0472">Membrane</keyword>
<dbReference type="GO" id="GO:0042063">
    <property type="term" value="P:gliogenesis"/>
    <property type="evidence" value="ECO:0007669"/>
    <property type="project" value="UniProtKB-ARBA"/>
</dbReference>
<feature type="disulfide bond" evidence="6">
    <location>
        <begin position="134"/>
        <end position="143"/>
    </location>
</feature>
<evidence type="ECO:0000313" key="9">
    <source>
        <dbReference type="EnsemblMetazoa" id="XP_030845303"/>
    </source>
</evidence>
<dbReference type="PRINTS" id="PR00010">
    <property type="entry name" value="EGFBLOOD"/>
</dbReference>
<dbReference type="SUPFAM" id="SSF57196">
    <property type="entry name" value="EGF/Laminin"/>
    <property type="match status" value="6"/>
</dbReference>
<name>A0A7M7P3J5_STRPU</name>
<evidence type="ECO:0000259" key="8">
    <source>
        <dbReference type="PROSITE" id="PS50026"/>
    </source>
</evidence>